<sequence>MGRRRIRPQFHCIGVYSMSTEKQTIDIREALRQAINEEMARDSSVFVMGEEVGEYNGAYKITKGMLDKWGANRIIDTPISELGFAGLCIGAAMTGLRPIVEFMSFNFSFVAADQLISNAIKMYYMSGNRFSVPIVFRGPNGAAAQVSSQHSHCVEAIYGNLPGWTIIAPSNAYDAKGLLKSAIRDNNPVLFLESELSYGDKMEIPVDEYLIPIGKAQIVVPGADVTLIAHSRMVTICKEVVNELTKMGICAELIDLRTVKPLDIATIASSVKKTNRCVIVEEGHLFAGIAAEVGFQIMEHCFDYLDAPLERVCQRETPMPYSKVLEKETMPNKQRILSAIYKTLQKN</sequence>
<dbReference type="Gene3D" id="3.40.50.920">
    <property type="match status" value="1"/>
</dbReference>
<evidence type="ECO:0000256" key="1">
    <source>
        <dbReference type="ARBA" id="ARBA00001964"/>
    </source>
</evidence>
<evidence type="ECO:0000259" key="4">
    <source>
        <dbReference type="SMART" id="SM00861"/>
    </source>
</evidence>
<dbReference type="EC" id="1.2.4.1" evidence="5"/>
<protein>
    <submittedName>
        <fullName evidence="5">Pyruvate dehydrogenase E1 component subunit beta, mitochondrial</fullName>
        <ecNumber evidence="5">1.2.4.1</ecNumber>
    </submittedName>
</protein>
<evidence type="ECO:0000313" key="6">
    <source>
        <dbReference type="Proteomes" id="UP000031465"/>
    </source>
</evidence>
<comment type="cofactor">
    <cofactor evidence="1">
        <name>thiamine diphosphate</name>
        <dbReference type="ChEBI" id="CHEBI:58937"/>
    </cofactor>
</comment>
<dbReference type="PANTHER" id="PTHR43257">
    <property type="entry name" value="PYRUVATE DEHYDROGENASE E1 COMPONENT BETA SUBUNIT"/>
    <property type="match status" value="1"/>
</dbReference>
<reference evidence="5 6" key="1">
    <citation type="journal article" date="2014" name="Mol. Biol. Evol.">
        <title>Massive expansion of Ubiquitination-related gene families within the Chlamydiae.</title>
        <authorList>
            <person name="Domman D."/>
            <person name="Collingro A."/>
            <person name="Lagkouvardos I."/>
            <person name="Gehre L."/>
            <person name="Weinmaier T."/>
            <person name="Rattei T."/>
            <person name="Subtil A."/>
            <person name="Horn M."/>
        </authorList>
    </citation>
    <scope>NUCLEOTIDE SEQUENCE [LARGE SCALE GENOMIC DNA]</scope>
    <source>
        <strain evidence="5 6">EI2</strain>
    </source>
</reference>
<dbReference type="Pfam" id="PF02779">
    <property type="entry name" value="Transket_pyr"/>
    <property type="match status" value="1"/>
</dbReference>
<dbReference type="InterPro" id="IPR029061">
    <property type="entry name" value="THDP-binding"/>
</dbReference>
<dbReference type="SMART" id="SM00861">
    <property type="entry name" value="Transket_pyr"/>
    <property type="match status" value="1"/>
</dbReference>
<proteinExistence type="predicted"/>
<dbReference type="PATRIC" id="fig|362787.3.peg.1269"/>
<dbReference type="FunFam" id="3.40.50.970:FF:000001">
    <property type="entry name" value="Pyruvate dehydrogenase E1 beta subunit"/>
    <property type="match status" value="1"/>
</dbReference>
<name>A0A0C1JK82_9BACT</name>
<evidence type="ECO:0000256" key="3">
    <source>
        <dbReference type="ARBA" id="ARBA00023052"/>
    </source>
</evidence>
<keyword evidence="3" id="KW-0786">Thiamine pyrophosphate</keyword>
<dbReference type="InterPro" id="IPR005475">
    <property type="entry name" value="Transketolase-like_Pyr-bd"/>
</dbReference>
<dbReference type="Gene3D" id="3.40.50.970">
    <property type="match status" value="1"/>
</dbReference>
<dbReference type="AlphaFoldDB" id="A0A0C1JK82"/>
<organism evidence="5 6">
    <name type="scientific">Candidatus Protochlamydia amoebophila</name>
    <dbReference type="NCBI Taxonomy" id="362787"/>
    <lineage>
        <taxon>Bacteria</taxon>
        <taxon>Pseudomonadati</taxon>
        <taxon>Chlamydiota</taxon>
        <taxon>Chlamydiia</taxon>
        <taxon>Parachlamydiales</taxon>
        <taxon>Parachlamydiaceae</taxon>
        <taxon>Candidatus Protochlamydia</taxon>
    </lineage>
</organism>
<dbReference type="InterPro" id="IPR009014">
    <property type="entry name" value="Transketo_C/PFOR_II"/>
</dbReference>
<keyword evidence="2 5" id="KW-0560">Oxidoreductase</keyword>
<comment type="caution">
    <text evidence="5">The sequence shown here is derived from an EMBL/GenBank/DDBJ whole genome shotgun (WGS) entry which is preliminary data.</text>
</comment>
<gene>
    <name evidence="5" type="primary">pdhB</name>
    <name evidence="5" type="ORF">DB44_DE00260</name>
</gene>
<dbReference type="SUPFAM" id="SSF52922">
    <property type="entry name" value="TK C-terminal domain-like"/>
    <property type="match status" value="1"/>
</dbReference>
<accession>A0A0C1JK82</accession>
<dbReference type="EMBL" id="JSAN01000077">
    <property type="protein sequence ID" value="KIC71700.1"/>
    <property type="molecule type" value="Genomic_DNA"/>
</dbReference>
<dbReference type="CDD" id="cd07036">
    <property type="entry name" value="TPP_PYR_E1-PDHc-beta_like"/>
    <property type="match status" value="1"/>
</dbReference>
<dbReference type="SUPFAM" id="SSF52518">
    <property type="entry name" value="Thiamin diphosphate-binding fold (THDP-binding)"/>
    <property type="match status" value="1"/>
</dbReference>
<dbReference type="Pfam" id="PF02780">
    <property type="entry name" value="Transketolase_C"/>
    <property type="match status" value="1"/>
</dbReference>
<feature type="domain" description="Transketolase-like pyrimidine-binding" evidence="4">
    <location>
        <begin position="25"/>
        <end position="200"/>
    </location>
</feature>
<dbReference type="GO" id="GO:0004739">
    <property type="term" value="F:pyruvate dehydrogenase (acetyl-transferring) activity"/>
    <property type="evidence" value="ECO:0007669"/>
    <property type="project" value="UniProtKB-EC"/>
</dbReference>
<dbReference type="PANTHER" id="PTHR43257:SF2">
    <property type="entry name" value="PYRUVATE DEHYDROGENASE E1 COMPONENT SUBUNIT BETA"/>
    <property type="match status" value="1"/>
</dbReference>
<evidence type="ECO:0000256" key="2">
    <source>
        <dbReference type="ARBA" id="ARBA00023002"/>
    </source>
</evidence>
<keyword evidence="5" id="KW-0670">Pyruvate</keyword>
<dbReference type="FunFam" id="3.40.50.920:FF:000001">
    <property type="entry name" value="Pyruvate dehydrogenase E1 beta subunit"/>
    <property type="match status" value="1"/>
</dbReference>
<dbReference type="NCBIfam" id="NF008854">
    <property type="entry name" value="PRK11892.1"/>
    <property type="match status" value="1"/>
</dbReference>
<dbReference type="InterPro" id="IPR033248">
    <property type="entry name" value="Transketolase_C"/>
</dbReference>
<dbReference type="NCBIfam" id="NF006667">
    <property type="entry name" value="PRK09212.1"/>
    <property type="match status" value="1"/>
</dbReference>
<evidence type="ECO:0000313" key="5">
    <source>
        <dbReference type="EMBL" id="KIC71700.1"/>
    </source>
</evidence>
<dbReference type="Proteomes" id="UP000031465">
    <property type="component" value="Unassembled WGS sequence"/>
</dbReference>